<dbReference type="GeneID" id="39588911"/>
<feature type="region of interest" description="Disordered" evidence="5">
    <location>
        <begin position="1"/>
        <end position="39"/>
    </location>
</feature>
<reference evidence="8 9" key="1">
    <citation type="submission" date="2018-11" db="EMBL/GenBank/DDBJ databases">
        <title>Genome sequence of Apiotrichum porosum DSM 27194.</title>
        <authorList>
            <person name="Aliyu H."/>
            <person name="Gorte O."/>
            <person name="Ochsenreither K."/>
        </authorList>
    </citation>
    <scope>NUCLEOTIDE SEQUENCE [LARGE SCALE GENOMIC DNA]</scope>
    <source>
        <strain evidence="8 9">DSM 27194</strain>
    </source>
</reference>
<evidence type="ECO:0000256" key="5">
    <source>
        <dbReference type="SAM" id="MobiDB-lite"/>
    </source>
</evidence>
<comment type="similarity">
    <text evidence="1">Belongs to the SEC10 family.</text>
</comment>
<proteinExistence type="inferred from homology"/>
<dbReference type="Pfam" id="PF20667">
    <property type="entry name" value="Sec10_N"/>
    <property type="match status" value="1"/>
</dbReference>
<dbReference type="OrthoDB" id="125856at2759"/>
<dbReference type="GO" id="GO:0000145">
    <property type="term" value="C:exocyst"/>
    <property type="evidence" value="ECO:0007669"/>
    <property type="project" value="TreeGrafter"/>
</dbReference>
<dbReference type="Proteomes" id="UP000279236">
    <property type="component" value="Unassembled WGS sequence"/>
</dbReference>
<sequence length="1039" mass="113121">MSSSPTASGSTPPRRPAKRAGRGGAVPASDEQQQAALRRDPAIAKALQLSTFEEDYSTEDFVGTLSEKLITQSKAEAGPFNPAPFMQTFSPALDALLALRAQVAEQTKTMEGDVRLANREYGKRLRELDGGFEAVGSSFSNLESKISEVGRTAARIGEQLESLHQKRSTAQATSLIVSYYLSLVHQTSTTGEEPSPLDALYATRTSRDGRARIAVVLRRLMSVAKDMADSAALVLADAEAIDAKEGGGTHTQLHRNVLYRRGQQEKADRVRDEVQKYCDMFELDVRSIFDKAYKRGEPRMMAHCAQVLQDFNGGSSIIQIYVNQHDFFISKDKLLEEAGTKGADDFWKNIGDPDVPPPTSEPGLEALFKEIRETASQEAQIVRAVFPNPIAVMQVFLQRVFAQVVQQHIEMLVSRAAALSTLASLRILHLSHTMCTTLVEDLKTYDVTLGGPGVGSSSKLDVNSGGPLSTLLDQSLEEMYVPWLEGSRYLDSESKNLAELYGGLLSRFTRYHETVLKAKPNSLLDRVVNSMSTSAPNAVAPTSTAHAAAAAARKYANLFTTSVNTAATSAFSSGPGSRPTAPARSTARLSIQSPQSLSRSDSQNRTTDGPVEEKMFPADGLVTIPMAERMLRWHAEAVGRVVELSPSADVAKNISALSNVLAEAVGRSFIETALDSALARLDQSDARTEPDLTILQVLRPADLVCHLWQRYANTALVPLTSSNAAMRREVTTFNQHNVVRMEGKINSVIQKAIDTLVVWLSFLLAKQKRNDYKPKDDVMSFTRTNTEPCELCVEFLGSVQDTVGENMSGKNSEHFLTEIGVAFHSLLLDHYKKFPVNPTGGLMLTTDIAAYQEAIKEFGIPALNDRFEMLRQLGNSFVVQPQILRSYMTESHLGRIDARLLRPYLQQRSDWSQFSRSLALDDGVDDTPVSGTATPASSMLQLRASKRLSAMSGVAGAGYARLREALRDFETLTDSEKKISSSSSSFGTATGNGNAAGTAPPSAFGSRAASGNTTPAPQAPPRKHYPPPMSGMMYMSGMH</sequence>
<name>A0A427Y4Y1_9TREE</name>
<keyword evidence="2" id="KW-0813">Transport</keyword>
<feature type="domain" description="Exocyst complex component Sec10-like alpha-helical bundle" evidence="6">
    <location>
        <begin position="213"/>
        <end position="917"/>
    </location>
</feature>
<comment type="caution">
    <text evidence="8">The sequence shown here is derived from an EMBL/GenBank/DDBJ whole genome shotgun (WGS) entry which is preliminary data.</text>
</comment>
<evidence type="ECO:0000256" key="3">
    <source>
        <dbReference type="ARBA" id="ARBA00022483"/>
    </source>
</evidence>
<evidence type="ECO:0000259" key="6">
    <source>
        <dbReference type="Pfam" id="PF07393"/>
    </source>
</evidence>
<dbReference type="InterPro" id="IPR009976">
    <property type="entry name" value="Sec10-like"/>
</dbReference>
<dbReference type="STRING" id="105984.A0A427Y4Y1"/>
<dbReference type="GO" id="GO:0006887">
    <property type="term" value="P:exocytosis"/>
    <property type="evidence" value="ECO:0007669"/>
    <property type="project" value="UniProtKB-KW"/>
</dbReference>
<gene>
    <name evidence="8" type="primary">SEC10</name>
    <name evidence="8" type="ORF">EHS24_004368</name>
</gene>
<feature type="domain" description="Exocyst complex component Sec10 N-terminal" evidence="7">
    <location>
        <begin position="82"/>
        <end position="201"/>
    </location>
</feature>
<protein>
    <submittedName>
        <fullName evidence="8">Exocyst complex component 5</fullName>
    </submittedName>
</protein>
<dbReference type="InterPro" id="IPR048625">
    <property type="entry name" value="Sec10_N"/>
</dbReference>
<feature type="region of interest" description="Disordered" evidence="5">
    <location>
        <begin position="569"/>
        <end position="615"/>
    </location>
</feature>
<evidence type="ECO:0000256" key="2">
    <source>
        <dbReference type="ARBA" id="ARBA00022448"/>
    </source>
</evidence>
<evidence type="ECO:0000256" key="4">
    <source>
        <dbReference type="ARBA" id="ARBA00023054"/>
    </source>
</evidence>
<evidence type="ECO:0000256" key="1">
    <source>
        <dbReference type="ARBA" id="ARBA00006572"/>
    </source>
</evidence>
<feature type="compositionally biased region" description="Polar residues" evidence="5">
    <location>
        <begin position="587"/>
        <end position="607"/>
    </location>
</feature>
<dbReference type="EMBL" id="RSCE01000002">
    <property type="protein sequence ID" value="RSH86137.1"/>
    <property type="molecule type" value="Genomic_DNA"/>
</dbReference>
<organism evidence="8 9">
    <name type="scientific">Apiotrichum porosum</name>
    <dbReference type="NCBI Taxonomy" id="105984"/>
    <lineage>
        <taxon>Eukaryota</taxon>
        <taxon>Fungi</taxon>
        <taxon>Dikarya</taxon>
        <taxon>Basidiomycota</taxon>
        <taxon>Agaricomycotina</taxon>
        <taxon>Tremellomycetes</taxon>
        <taxon>Trichosporonales</taxon>
        <taxon>Trichosporonaceae</taxon>
        <taxon>Apiotrichum</taxon>
    </lineage>
</organism>
<feature type="compositionally biased region" description="Low complexity" evidence="5">
    <location>
        <begin position="1"/>
        <end position="12"/>
    </location>
</feature>
<feature type="compositionally biased region" description="Low complexity" evidence="5">
    <location>
        <begin position="980"/>
        <end position="999"/>
    </location>
</feature>
<dbReference type="RefSeq" id="XP_028478922.1">
    <property type="nucleotide sequence ID" value="XM_028619950.1"/>
</dbReference>
<dbReference type="AlphaFoldDB" id="A0A427Y4Y1"/>
<feature type="region of interest" description="Disordered" evidence="5">
    <location>
        <begin position="972"/>
        <end position="1031"/>
    </location>
</feature>
<dbReference type="Pfam" id="PF07393">
    <property type="entry name" value="Sec10_HB"/>
    <property type="match status" value="1"/>
</dbReference>
<dbReference type="PANTHER" id="PTHR12100">
    <property type="entry name" value="SEC10"/>
    <property type="match status" value="1"/>
</dbReference>
<dbReference type="PANTHER" id="PTHR12100:SF0">
    <property type="entry name" value="EXOCYST COMPLEX COMPONENT 5"/>
    <property type="match status" value="1"/>
</dbReference>
<keyword evidence="4" id="KW-0175">Coiled coil</keyword>
<keyword evidence="9" id="KW-1185">Reference proteome</keyword>
<dbReference type="GO" id="GO:0006893">
    <property type="term" value="P:Golgi to plasma membrane transport"/>
    <property type="evidence" value="ECO:0007669"/>
    <property type="project" value="TreeGrafter"/>
</dbReference>
<evidence type="ECO:0000259" key="7">
    <source>
        <dbReference type="Pfam" id="PF20667"/>
    </source>
</evidence>
<keyword evidence="3" id="KW-0268">Exocytosis</keyword>
<evidence type="ECO:0000313" key="8">
    <source>
        <dbReference type="EMBL" id="RSH86137.1"/>
    </source>
</evidence>
<accession>A0A427Y4Y1</accession>
<evidence type="ECO:0000313" key="9">
    <source>
        <dbReference type="Proteomes" id="UP000279236"/>
    </source>
</evidence>
<dbReference type="InterPro" id="IPR048627">
    <property type="entry name" value="Sec10_HB"/>
</dbReference>